<feature type="compositionally biased region" description="Polar residues" evidence="1">
    <location>
        <begin position="93"/>
        <end position="102"/>
    </location>
</feature>
<protein>
    <submittedName>
        <fullName evidence="2">Metal tolerance protein 2</fullName>
    </submittedName>
</protein>
<keyword evidence="3" id="KW-1185">Reference proteome</keyword>
<organism evidence="2 3">
    <name type="scientific">Acorus calamus</name>
    <name type="common">Sweet flag</name>
    <dbReference type="NCBI Taxonomy" id="4465"/>
    <lineage>
        <taxon>Eukaryota</taxon>
        <taxon>Viridiplantae</taxon>
        <taxon>Streptophyta</taxon>
        <taxon>Embryophyta</taxon>
        <taxon>Tracheophyta</taxon>
        <taxon>Spermatophyta</taxon>
        <taxon>Magnoliopsida</taxon>
        <taxon>Liliopsida</taxon>
        <taxon>Acoraceae</taxon>
        <taxon>Acorus</taxon>
    </lineage>
</organism>
<feature type="region of interest" description="Disordered" evidence="1">
    <location>
        <begin position="77"/>
        <end position="102"/>
    </location>
</feature>
<evidence type="ECO:0000256" key="1">
    <source>
        <dbReference type="SAM" id="MobiDB-lite"/>
    </source>
</evidence>
<reference evidence="2" key="2">
    <citation type="submission" date="2023-06" db="EMBL/GenBank/DDBJ databases">
        <authorList>
            <person name="Ma L."/>
            <person name="Liu K.-W."/>
            <person name="Li Z."/>
            <person name="Hsiao Y.-Y."/>
            <person name="Qi Y."/>
            <person name="Fu T."/>
            <person name="Tang G."/>
            <person name="Zhang D."/>
            <person name="Sun W.-H."/>
            <person name="Liu D.-K."/>
            <person name="Li Y."/>
            <person name="Chen G.-Z."/>
            <person name="Liu X.-D."/>
            <person name="Liao X.-Y."/>
            <person name="Jiang Y.-T."/>
            <person name="Yu X."/>
            <person name="Hao Y."/>
            <person name="Huang J."/>
            <person name="Zhao X.-W."/>
            <person name="Ke S."/>
            <person name="Chen Y.-Y."/>
            <person name="Wu W.-L."/>
            <person name="Hsu J.-L."/>
            <person name="Lin Y.-F."/>
            <person name="Huang M.-D."/>
            <person name="Li C.-Y."/>
            <person name="Huang L."/>
            <person name="Wang Z.-W."/>
            <person name="Zhao X."/>
            <person name="Zhong W.-Y."/>
            <person name="Peng D.-H."/>
            <person name="Ahmad S."/>
            <person name="Lan S."/>
            <person name="Zhang J.-S."/>
            <person name="Tsai W.-C."/>
            <person name="Van De Peer Y."/>
            <person name="Liu Z.-J."/>
        </authorList>
    </citation>
    <scope>NUCLEOTIDE SEQUENCE</scope>
    <source>
        <strain evidence="2">CP</strain>
        <tissue evidence="2">Leaves</tissue>
    </source>
</reference>
<sequence>MEMESHGKFETLGALGISGMLLLNSGGIACHAIDVLQSRTRPRAPEETTPCTSINSRPAMGNMIIRVDAPTVIMDSKPINSPEFWPNQDTRDASNNTFQHQP</sequence>
<dbReference type="EMBL" id="JAUJYO010000020">
    <property type="protein sequence ID" value="KAK1285975.1"/>
    <property type="molecule type" value="Genomic_DNA"/>
</dbReference>
<comment type="caution">
    <text evidence="2">The sequence shown here is derived from an EMBL/GenBank/DDBJ whole genome shotgun (WGS) entry which is preliminary data.</text>
</comment>
<proteinExistence type="predicted"/>
<dbReference type="AlphaFoldDB" id="A0AAV9CAS0"/>
<dbReference type="Proteomes" id="UP001180020">
    <property type="component" value="Unassembled WGS sequence"/>
</dbReference>
<accession>A0AAV9CAS0</accession>
<name>A0AAV9CAS0_ACOCL</name>
<evidence type="ECO:0000313" key="3">
    <source>
        <dbReference type="Proteomes" id="UP001180020"/>
    </source>
</evidence>
<evidence type="ECO:0000313" key="2">
    <source>
        <dbReference type="EMBL" id="KAK1285975.1"/>
    </source>
</evidence>
<reference evidence="2" key="1">
    <citation type="journal article" date="2023" name="Nat. Commun.">
        <title>Diploid and tetraploid genomes of Acorus and the evolution of monocots.</title>
        <authorList>
            <person name="Ma L."/>
            <person name="Liu K.W."/>
            <person name="Li Z."/>
            <person name="Hsiao Y.Y."/>
            <person name="Qi Y."/>
            <person name="Fu T."/>
            <person name="Tang G.D."/>
            <person name="Zhang D."/>
            <person name="Sun W.H."/>
            <person name="Liu D.K."/>
            <person name="Li Y."/>
            <person name="Chen G.Z."/>
            <person name="Liu X.D."/>
            <person name="Liao X.Y."/>
            <person name="Jiang Y.T."/>
            <person name="Yu X."/>
            <person name="Hao Y."/>
            <person name="Huang J."/>
            <person name="Zhao X.W."/>
            <person name="Ke S."/>
            <person name="Chen Y.Y."/>
            <person name="Wu W.L."/>
            <person name="Hsu J.L."/>
            <person name="Lin Y.F."/>
            <person name="Huang M.D."/>
            <person name="Li C.Y."/>
            <person name="Huang L."/>
            <person name="Wang Z.W."/>
            <person name="Zhao X."/>
            <person name="Zhong W.Y."/>
            <person name="Peng D.H."/>
            <person name="Ahmad S."/>
            <person name="Lan S."/>
            <person name="Zhang J.S."/>
            <person name="Tsai W.C."/>
            <person name="Van de Peer Y."/>
            <person name="Liu Z.J."/>
        </authorList>
    </citation>
    <scope>NUCLEOTIDE SEQUENCE</scope>
    <source>
        <strain evidence="2">CP</strain>
    </source>
</reference>
<gene>
    <name evidence="2" type="primary">MTP2</name>
    <name evidence="2" type="ORF">QJS10_CPB20g00338</name>
</gene>